<dbReference type="InterPro" id="IPR015919">
    <property type="entry name" value="Cadherin-like_sf"/>
</dbReference>
<keyword evidence="6" id="KW-1133">Transmembrane helix</keyword>
<reference evidence="12" key="1">
    <citation type="submission" date="2025-08" db="UniProtKB">
        <authorList>
            <consortium name="RefSeq"/>
        </authorList>
    </citation>
    <scope>IDENTIFICATION</scope>
    <source>
        <tissue evidence="12">Whole sample</tissue>
    </source>
</reference>
<feature type="domain" description="Cadherin" evidence="10">
    <location>
        <begin position="30"/>
        <end position="134"/>
    </location>
</feature>
<dbReference type="CDD" id="cd11304">
    <property type="entry name" value="Cadherin_repeat"/>
    <property type="match status" value="1"/>
</dbReference>
<dbReference type="SMART" id="SM00112">
    <property type="entry name" value="CA"/>
    <property type="match status" value="2"/>
</dbReference>
<dbReference type="RefSeq" id="XP_022301780.1">
    <property type="nucleotide sequence ID" value="XM_022446072.1"/>
</dbReference>
<keyword evidence="2" id="KW-0812">Transmembrane</keyword>
<dbReference type="GO" id="GO:0007156">
    <property type="term" value="P:homophilic cell adhesion via plasma membrane adhesion molecules"/>
    <property type="evidence" value="ECO:0007669"/>
    <property type="project" value="InterPro"/>
</dbReference>
<evidence type="ECO:0000256" key="5">
    <source>
        <dbReference type="ARBA" id="ARBA00022889"/>
    </source>
</evidence>
<dbReference type="PANTHER" id="PTHR24025">
    <property type="entry name" value="DESMOGLEIN FAMILY MEMBER"/>
    <property type="match status" value="1"/>
</dbReference>
<name>A0A8B8BEI1_CRAVI</name>
<keyword evidence="3" id="KW-0677">Repeat</keyword>
<sequence length="452" mass="49753">MMVSTFCLLFVLGSHIHIMNAARPRCEKPVPGGETVTVLENATLNYIVFTYEGSDRDYHRVIFTPRETISPFFFDGKSVNEEYFKLNDILDFETKNQFIFTNIYATHVARSNIGSLCPPLTVNVLPVNEFTPVFDPSVLVVNVPEGLPEDTTVAILNCTDGDKEPTGSPEGCSQIIIQSGDNVHPRFKITNKQIVTTNNAINYDTGDVTFTLIVAGIDSSTLDSQKTGSMAIIINIDPVNVSMPSFQDLSYSISLPESTPVFKEVFDVNATDRNKRPLGDLAYKITDGNAADTFMICQTTGKMFLKRPLDFESDDSLVYYVTVTATDDRLTSTAVVNVTITDVNDNVPICTPTYQDVTIDEKTSIGKTVASINCTDEDAGSVLLYRITSGDCDRFQITPSGDIIVTNVFAAGNIVSTFHLKIQISDGFFESIVWVSVNTIKPICCETFKIPE</sequence>
<keyword evidence="4 8" id="KW-0106">Calcium</keyword>
<evidence type="ECO:0000256" key="2">
    <source>
        <dbReference type="ARBA" id="ARBA00022692"/>
    </source>
</evidence>
<dbReference type="PROSITE" id="PS50268">
    <property type="entry name" value="CADHERIN_2"/>
    <property type="match status" value="4"/>
</dbReference>
<feature type="domain" description="Cadherin" evidence="10">
    <location>
        <begin position="351"/>
        <end position="448"/>
    </location>
</feature>
<dbReference type="GO" id="GO:0005509">
    <property type="term" value="F:calcium ion binding"/>
    <property type="evidence" value="ECO:0007669"/>
    <property type="project" value="UniProtKB-UniRule"/>
</dbReference>
<dbReference type="GO" id="GO:0005911">
    <property type="term" value="C:cell-cell junction"/>
    <property type="evidence" value="ECO:0007669"/>
    <property type="project" value="TreeGrafter"/>
</dbReference>
<keyword evidence="7" id="KW-0472">Membrane</keyword>
<dbReference type="Gene3D" id="2.60.40.60">
    <property type="entry name" value="Cadherins"/>
    <property type="match status" value="3"/>
</dbReference>
<dbReference type="GeneID" id="111109829"/>
<feature type="domain" description="Cadherin" evidence="10">
    <location>
        <begin position="135"/>
        <end position="246"/>
    </location>
</feature>
<dbReference type="PROSITE" id="PS00232">
    <property type="entry name" value="CADHERIN_1"/>
    <property type="match status" value="1"/>
</dbReference>
<keyword evidence="11" id="KW-1185">Reference proteome</keyword>
<evidence type="ECO:0000256" key="6">
    <source>
        <dbReference type="ARBA" id="ARBA00022989"/>
    </source>
</evidence>
<dbReference type="PRINTS" id="PR00205">
    <property type="entry name" value="CADHERIN"/>
</dbReference>
<evidence type="ECO:0000256" key="7">
    <source>
        <dbReference type="ARBA" id="ARBA00023136"/>
    </source>
</evidence>
<proteinExistence type="predicted"/>
<protein>
    <submittedName>
        <fullName evidence="12">Protocadherin Fat 3-like isoform X1</fullName>
    </submittedName>
</protein>
<dbReference type="AlphaFoldDB" id="A0A8B8BEI1"/>
<evidence type="ECO:0000313" key="11">
    <source>
        <dbReference type="Proteomes" id="UP000694844"/>
    </source>
</evidence>
<feature type="domain" description="Cadherin" evidence="10">
    <location>
        <begin position="247"/>
        <end position="354"/>
    </location>
</feature>
<keyword evidence="5" id="KW-0130">Cell adhesion</keyword>
<dbReference type="InterPro" id="IPR050971">
    <property type="entry name" value="Cadherin-domain_protein"/>
</dbReference>
<dbReference type="OrthoDB" id="6162616at2759"/>
<feature type="signal peptide" evidence="9">
    <location>
        <begin position="1"/>
        <end position="21"/>
    </location>
</feature>
<evidence type="ECO:0000256" key="3">
    <source>
        <dbReference type="ARBA" id="ARBA00022737"/>
    </source>
</evidence>
<evidence type="ECO:0000259" key="10">
    <source>
        <dbReference type="PROSITE" id="PS50268"/>
    </source>
</evidence>
<evidence type="ECO:0000256" key="1">
    <source>
        <dbReference type="ARBA" id="ARBA00004370"/>
    </source>
</evidence>
<feature type="chain" id="PRO_5034249086" evidence="9">
    <location>
        <begin position="22"/>
        <end position="452"/>
    </location>
</feature>
<organism evidence="11 12">
    <name type="scientific">Crassostrea virginica</name>
    <name type="common">Eastern oyster</name>
    <dbReference type="NCBI Taxonomy" id="6565"/>
    <lineage>
        <taxon>Eukaryota</taxon>
        <taxon>Metazoa</taxon>
        <taxon>Spiralia</taxon>
        <taxon>Lophotrochozoa</taxon>
        <taxon>Mollusca</taxon>
        <taxon>Bivalvia</taxon>
        <taxon>Autobranchia</taxon>
        <taxon>Pteriomorphia</taxon>
        <taxon>Ostreida</taxon>
        <taxon>Ostreoidea</taxon>
        <taxon>Ostreidae</taxon>
        <taxon>Crassostrea</taxon>
    </lineage>
</organism>
<dbReference type="InterPro" id="IPR002126">
    <property type="entry name" value="Cadherin-like_dom"/>
</dbReference>
<dbReference type="FunFam" id="2.60.40.60:FF:000020">
    <property type="entry name" value="Dachsous cadherin-related 1b"/>
    <property type="match status" value="1"/>
</dbReference>
<dbReference type="GO" id="GO:0005886">
    <property type="term" value="C:plasma membrane"/>
    <property type="evidence" value="ECO:0007669"/>
    <property type="project" value="InterPro"/>
</dbReference>
<gene>
    <name evidence="12" type="primary">LOC111109829</name>
</gene>
<dbReference type="PANTHER" id="PTHR24025:SF23">
    <property type="entry name" value="NEURAL-CADHERIN"/>
    <property type="match status" value="1"/>
</dbReference>
<dbReference type="Pfam" id="PF00028">
    <property type="entry name" value="Cadherin"/>
    <property type="match status" value="1"/>
</dbReference>
<dbReference type="SUPFAM" id="SSF49313">
    <property type="entry name" value="Cadherin-like"/>
    <property type="match status" value="3"/>
</dbReference>
<dbReference type="KEGG" id="cvn:111109829"/>
<dbReference type="InterPro" id="IPR020894">
    <property type="entry name" value="Cadherin_CS"/>
</dbReference>
<dbReference type="Proteomes" id="UP000694844">
    <property type="component" value="Chromosome 8"/>
</dbReference>
<evidence type="ECO:0000256" key="4">
    <source>
        <dbReference type="ARBA" id="ARBA00022837"/>
    </source>
</evidence>
<evidence type="ECO:0000313" key="12">
    <source>
        <dbReference type="RefSeq" id="XP_022301780.1"/>
    </source>
</evidence>
<accession>A0A8B8BEI1</accession>
<keyword evidence="9" id="KW-0732">Signal</keyword>
<evidence type="ECO:0000256" key="8">
    <source>
        <dbReference type="PROSITE-ProRule" id="PRU00043"/>
    </source>
</evidence>
<evidence type="ECO:0000256" key="9">
    <source>
        <dbReference type="SAM" id="SignalP"/>
    </source>
</evidence>
<comment type="subcellular location">
    <subcellularLocation>
        <location evidence="1">Membrane</location>
    </subcellularLocation>
</comment>